<comment type="caution">
    <text evidence="2">The sequence shown here is derived from an EMBL/GenBank/DDBJ whole genome shotgun (WGS) entry which is preliminary data.</text>
</comment>
<proteinExistence type="predicted"/>
<feature type="region of interest" description="Disordered" evidence="1">
    <location>
        <begin position="85"/>
        <end position="153"/>
    </location>
</feature>
<protein>
    <submittedName>
        <fullName evidence="2">Uncharacterized protein</fullName>
    </submittedName>
</protein>
<evidence type="ECO:0000313" key="3">
    <source>
        <dbReference type="Proteomes" id="UP001189429"/>
    </source>
</evidence>
<gene>
    <name evidence="2" type="ORF">PCOR1329_LOCUS66454</name>
</gene>
<dbReference type="Proteomes" id="UP001189429">
    <property type="component" value="Unassembled WGS sequence"/>
</dbReference>
<feature type="compositionally biased region" description="Low complexity" evidence="1">
    <location>
        <begin position="27"/>
        <end position="49"/>
    </location>
</feature>
<feature type="region of interest" description="Disordered" evidence="1">
    <location>
        <begin position="1"/>
        <end position="52"/>
    </location>
</feature>
<dbReference type="EMBL" id="CAUYUJ010018561">
    <property type="protein sequence ID" value="CAK0884571.1"/>
    <property type="molecule type" value="Genomic_DNA"/>
</dbReference>
<name>A0ABN9WDZ2_9DINO</name>
<organism evidence="2 3">
    <name type="scientific">Prorocentrum cordatum</name>
    <dbReference type="NCBI Taxonomy" id="2364126"/>
    <lineage>
        <taxon>Eukaryota</taxon>
        <taxon>Sar</taxon>
        <taxon>Alveolata</taxon>
        <taxon>Dinophyceae</taxon>
        <taxon>Prorocentrales</taxon>
        <taxon>Prorocentraceae</taxon>
        <taxon>Prorocentrum</taxon>
    </lineage>
</organism>
<feature type="compositionally biased region" description="Low complexity" evidence="1">
    <location>
        <begin position="134"/>
        <end position="153"/>
    </location>
</feature>
<sequence>MMTGDTRAGPPEAPVALVTPTAMRPLAAPAPSPAGGAAEAEPSARAAESQELFDCDADWDGTERGARRSWAPDKLAFCCEHRRRGCAPQSAAAPDPHTGDLASERQHRHAGAVAAPLRQQDDDVAASHSARGTAALPRQQDAAAARGASNRSA</sequence>
<accession>A0ABN9WDZ2</accession>
<evidence type="ECO:0000256" key="1">
    <source>
        <dbReference type="SAM" id="MobiDB-lite"/>
    </source>
</evidence>
<reference evidence="2" key="1">
    <citation type="submission" date="2023-10" db="EMBL/GenBank/DDBJ databases">
        <authorList>
            <person name="Chen Y."/>
            <person name="Shah S."/>
            <person name="Dougan E. K."/>
            <person name="Thang M."/>
            <person name="Chan C."/>
        </authorList>
    </citation>
    <scope>NUCLEOTIDE SEQUENCE [LARGE SCALE GENOMIC DNA]</scope>
</reference>
<evidence type="ECO:0000313" key="2">
    <source>
        <dbReference type="EMBL" id="CAK0884571.1"/>
    </source>
</evidence>
<keyword evidence="3" id="KW-1185">Reference proteome</keyword>